<dbReference type="Gene3D" id="2.30.29.30">
    <property type="entry name" value="Pleckstrin-homology domain (PH domain)/Phosphotyrosine-binding domain (PTB)"/>
    <property type="match status" value="1"/>
</dbReference>
<dbReference type="Pfam" id="PF13637">
    <property type="entry name" value="Ank_4"/>
    <property type="match status" value="1"/>
</dbReference>
<dbReference type="SUPFAM" id="SSF48403">
    <property type="entry name" value="Ankyrin repeat"/>
    <property type="match status" value="2"/>
</dbReference>
<dbReference type="PROSITE" id="PS50003">
    <property type="entry name" value="PH_DOMAIN"/>
    <property type="match status" value="1"/>
</dbReference>
<feature type="repeat" description="ANK" evidence="3">
    <location>
        <begin position="526"/>
        <end position="558"/>
    </location>
</feature>
<gene>
    <name evidence="5" type="ORF">AKO1_013306</name>
</gene>
<dbReference type="InterPro" id="IPR002110">
    <property type="entry name" value="Ankyrin_rpt"/>
</dbReference>
<dbReference type="Proteomes" id="UP001431209">
    <property type="component" value="Unassembled WGS sequence"/>
</dbReference>
<accession>A0AAW2YZW2</accession>
<evidence type="ECO:0000259" key="4">
    <source>
        <dbReference type="PROSITE" id="PS50003"/>
    </source>
</evidence>
<evidence type="ECO:0000256" key="3">
    <source>
        <dbReference type="PROSITE-ProRule" id="PRU00023"/>
    </source>
</evidence>
<dbReference type="Pfam" id="PF12796">
    <property type="entry name" value="Ank_2"/>
    <property type="match status" value="3"/>
</dbReference>
<name>A0AAW2YZW2_9EUKA</name>
<sequence>MFSTELNNTAQNNYGGKVVYSGNLEYEGAKKKLFSKNYRSRFVIVTASQLVTFKDSSDIEKPIEDVNLTRYSSLIDIDNYKKMQHTFGLKVVGSDSSEPITMWFSAQSDTERKDFMDAIQAVIDEKKEGQRVLKSEVVDKIEKGETKQVVNWVNEGVYSKNAFLQISKAKGHQSHPSSRDLDVDNAHKVHSDLVLGLTDDEKLTLLTKGYRHGDTLFHIAVKNNDLKLVKSLLEKGANTNVLNTLGETPLHMLFRSGIGASLPRASPRGDRKLSASGSAPNIKEDILHVILEAKKRGMNESVTDVVKPTQEQLRKRKLLLIDTNAQEYDKGHTIVMLATLENDFELVNQCLYMDPTVDVNLCAHKGGTAMHMAVEGVHIRVLELLLKKGAGNCNIKDDKGLSVIDLAIRDYDVQGMLSIISSLFEFGQPEFEFDQMKKRIVESYIYVLTTYPDKVGRRANDLLTKILEYDASFALTSFEQNPINGIIPVHYPLTQAIKSSNIEQVQTLLRLGDASIVNNCEISVQGKETPLQCAINCKQGDIAALLIENGADVNTSAPDGSSPLQNAMRNSLMSTVKALLALNNSQQQLPEDAIYLAAGMTGSTSDQMIQQLVEHGADVNWTNQGRETALSSACYSGNIIAAKCLIDQYNLEVKGSGKESYQEKSFPPIHAAVMSDSTEMLQFLLDRGVDVNQCRVDLQMRPIHVASLYGKINAAKFLIEHGADLHTVINTLDDKNISAIHLAAGYGHKQVLTELLQSGHVNVDTRTENGLTALDFCLKRCSFGVVKTLVDHGAASDQMTIQLAISTGGLDDEMISYIEGNSKK</sequence>
<evidence type="ECO:0000256" key="2">
    <source>
        <dbReference type="ARBA" id="ARBA00023043"/>
    </source>
</evidence>
<feature type="repeat" description="ANK" evidence="3">
    <location>
        <begin position="365"/>
        <end position="390"/>
    </location>
</feature>
<dbReference type="SUPFAM" id="SSF50729">
    <property type="entry name" value="PH domain-like"/>
    <property type="match status" value="1"/>
</dbReference>
<dbReference type="GO" id="GO:0005737">
    <property type="term" value="C:cytoplasm"/>
    <property type="evidence" value="ECO:0007669"/>
    <property type="project" value="TreeGrafter"/>
</dbReference>
<evidence type="ECO:0000313" key="6">
    <source>
        <dbReference type="Proteomes" id="UP001431209"/>
    </source>
</evidence>
<protein>
    <recommendedName>
        <fullName evidence="4">PH domain-containing protein</fullName>
    </recommendedName>
</protein>
<feature type="repeat" description="ANK" evidence="3">
    <location>
        <begin position="698"/>
        <end position="730"/>
    </location>
</feature>
<proteinExistence type="predicted"/>
<organism evidence="5 6">
    <name type="scientific">Acrasis kona</name>
    <dbReference type="NCBI Taxonomy" id="1008807"/>
    <lineage>
        <taxon>Eukaryota</taxon>
        <taxon>Discoba</taxon>
        <taxon>Heterolobosea</taxon>
        <taxon>Tetramitia</taxon>
        <taxon>Eutetramitia</taxon>
        <taxon>Acrasidae</taxon>
        <taxon>Acrasis</taxon>
    </lineage>
</organism>
<dbReference type="PANTHER" id="PTHR24198:SF165">
    <property type="entry name" value="ANKYRIN REPEAT-CONTAINING PROTEIN-RELATED"/>
    <property type="match status" value="1"/>
</dbReference>
<feature type="repeat" description="ANK" evidence="3">
    <location>
        <begin position="212"/>
        <end position="244"/>
    </location>
</feature>
<dbReference type="InterPro" id="IPR001849">
    <property type="entry name" value="PH_domain"/>
</dbReference>
<dbReference type="Pfam" id="PF13606">
    <property type="entry name" value="Ank_3"/>
    <property type="match status" value="1"/>
</dbReference>
<keyword evidence="6" id="KW-1185">Reference proteome</keyword>
<dbReference type="EMBL" id="JAOPGA020000829">
    <property type="protein sequence ID" value="KAL0482219.1"/>
    <property type="molecule type" value="Genomic_DNA"/>
</dbReference>
<dbReference type="InterPro" id="IPR036770">
    <property type="entry name" value="Ankyrin_rpt-contain_sf"/>
</dbReference>
<keyword evidence="2 3" id="KW-0040">ANK repeat</keyword>
<evidence type="ECO:0000256" key="1">
    <source>
        <dbReference type="ARBA" id="ARBA00022737"/>
    </source>
</evidence>
<feature type="domain" description="PH" evidence="4">
    <location>
        <begin position="17"/>
        <end position="124"/>
    </location>
</feature>
<dbReference type="PROSITE" id="PS50297">
    <property type="entry name" value="ANK_REP_REGION"/>
    <property type="match status" value="4"/>
</dbReference>
<dbReference type="SMART" id="SM00233">
    <property type="entry name" value="PH"/>
    <property type="match status" value="1"/>
</dbReference>
<feature type="repeat" description="ANK" evidence="3">
    <location>
        <begin position="664"/>
        <end position="692"/>
    </location>
</feature>
<keyword evidence="1" id="KW-0677">Repeat</keyword>
<dbReference type="CDD" id="cd00821">
    <property type="entry name" value="PH"/>
    <property type="match status" value="1"/>
</dbReference>
<dbReference type="PANTHER" id="PTHR24198">
    <property type="entry name" value="ANKYRIN REPEAT AND PROTEIN KINASE DOMAIN-CONTAINING PROTEIN"/>
    <property type="match status" value="1"/>
</dbReference>
<reference evidence="5 6" key="1">
    <citation type="submission" date="2024-03" db="EMBL/GenBank/DDBJ databases">
        <title>The Acrasis kona genome and developmental transcriptomes reveal deep origins of eukaryotic multicellular pathways.</title>
        <authorList>
            <person name="Sheikh S."/>
            <person name="Fu C.-J."/>
            <person name="Brown M.W."/>
            <person name="Baldauf S.L."/>
        </authorList>
    </citation>
    <scope>NUCLEOTIDE SEQUENCE [LARGE SCALE GENOMIC DNA]</scope>
    <source>
        <strain evidence="5 6">ATCC MYA-3509</strain>
    </source>
</reference>
<dbReference type="PROSITE" id="PS50088">
    <property type="entry name" value="ANK_REPEAT"/>
    <property type="match status" value="5"/>
</dbReference>
<evidence type="ECO:0000313" key="5">
    <source>
        <dbReference type="EMBL" id="KAL0482219.1"/>
    </source>
</evidence>
<dbReference type="SMART" id="SM00248">
    <property type="entry name" value="ANK"/>
    <property type="match status" value="12"/>
</dbReference>
<dbReference type="Pfam" id="PF00169">
    <property type="entry name" value="PH"/>
    <property type="match status" value="1"/>
</dbReference>
<dbReference type="Gene3D" id="1.25.40.20">
    <property type="entry name" value="Ankyrin repeat-containing domain"/>
    <property type="match status" value="3"/>
</dbReference>
<dbReference type="InterPro" id="IPR011993">
    <property type="entry name" value="PH-like_dom_sf"/>
</dbReference>
<comment type="caution">
    <text evidence="5">The sequence shown here is derived from an EMBL/GenBank/DDBJ whole genome shotgun (WGS) entry which is preliminary data.</text>
</comment>
<dbReference type="AlphaFoldDB" id="A0AAW2YZW2"/>